<keyword evidence="9" id="KW-1185">Reference proteome</keyword>
<evidence type="ECO:0000256" key="5">
    <source>
        <dbReference type="ARBA" id="ARBA00022989"/>
    </source>
</evidence>
<dbReference type="EMBL" id="JALKFT010000001">
    <property type="protein sequence ID" value="MCK9874539.1"/>
    <property type="molecule type" value="Genomic_DNA"/>
</dbReference>
<feature type="transmembrane region" description="Helical" evidence="7">
    <location>
        <begin position="398"/>
        <end position="417"/>
    </location>
</feature>
<evidence type="ECO:0000256" key="3">
    <source>
        <dbReference type="ARBA" id="ARBA00022679"/>
    </source>
</evidence>
<dbReference type="Proteomes" id="UP001201873">
    <property type="component" value="Unassembled WGS sequence"/>
</dbReference>
<feature type="transmembrane region" description="Helical" evidence="7">
    <location>
        <begin position="48"/>
        <end position="68"/>
    </location>
</feature>
<evidence type="ECO:0000256" key="1">
    <source>
        <dbReference type="ARBA" id="ARBA00004141"/>
    </source>
</evidence>
<feature type="transmembrane region" description="Helical" evidence="7">
    <location>
        <begin position="80"/>
        <end position="102"/>
    </location>
</feature>
<dbReference type="InterPro" id="IPR050321">
    <property type="entry name" value="Glycosyltr_2/OpgH_subfam"/>
</dbReference>
<dbReference type="InterPro" id="IPR029044">
    <property type="entry name" value="Nucleotide-diphossugar_trans"/>
</dbReference>
<dbReference type="Pfam" id="PF13641">
    <property type="entry name" value="Glyco_tranf_2_3"/>
    <property type="match status" value="1"/>
</dbReference>
<gene>
    <name evidence="8" type="ORF">MXD59_01870</name>
</gene>
<reference evidence="8 9" key="1">
    <citation type="submission" date="2022-04" db="EMBL/GenBank/DDBJ databases">
        <title>Genome diversity in the genus Frankia.</title>
        <authorList>
            <person name="Carlos-Shanley C."/>
            <person name="Hahn D."/>
        </authorList>
    </citation>
    <scope>NUCLEOTIDE SEQUENCE [LARGE SCALE GENOMIC DNA]</scope>
    <source>
        <strain evidence="8 9">Ag45/Mut15</strain>
    </source>
</reference>
<evidence type="ECO:0000256" key="2">
    <source>
        <dbReference type="ARBA" id="ARBA00022676"/>
    </source>
</evidence>
<evidence type="ECO:0000313" key="9">
    <source>
        <dbReference type="Proteomes" id="UP001201873"/>
    </source>
</evidence>
<keyword evidence="2" id="KW-0328">Glycosyltransferase</keyword>
<organism evidence="8 9">
    <name type="scientific">Frankia umida</name>
    <dbReference type="NCBI Taxonomy" id="573489"/>
    <lineage>
        <taxon>Bacteria</taxon>
        <taxon>Bacillati</taxon>
        <taxon>Actinomycetota</taxon>
        <taxon>Actinomycetes</taxon>
        <taxon>Frankiales</taxon>
        <taxon>Frankiaceae</taxon>
        <taxon>Frankia</taxon>
    </lineage>
</organism>
<dbReference type="SUPFAM" id="SSF53448">
    <property type="entry name" value="Nucleotide-diphospho-sugar transferases"/>
    <property type="match status" value="1"/>
</dbReference>
<keyword evidence="5 7" id="KW-1133">Transmembrane helix</keyword>
<accession>A0ABT0JT54</accession>
<protein>
    <submittedName>
        <fullName evidence="8">Cellulose synthase catalytic subunit</fullName>
    </submittedName>
</protein>
<evidence type="ECO:0000256" key="7">
    <source>
        <dbReference type="SAM" id="Phobius"/>
    </source>
</evidence>
<dbReference type="CDD" id="cd06421">
    <property type="entry name" value="CESA_CelA_like"/>
    <property type="match status" value="1"/>
</dbReference>
<dbReference type="Gene3D" id="3.90.550.10">
    <property type="entry name" value="Spore Coat Polysaccharide Biosynthesis Protein SpsA, Chain A"/>
    <property type="match status" value="1"/>
</dbReference>
<feature type="transmembrane region" description="Helical" evidence="7">
    <location>
        <begin position="367"/>
        <end position="392"/>
    </location>
</feature>
<evidence type="ECO:0000256" key="6">
    <source>
        <dbReference type="ARBA" id="ARBA00023136"/>
    </source>
</evidence>
<evidence type="ECO:0000256" key="4">
    <source>
        <dbReference type="ARBA" id="ARBA00022692"/>
    </source>
</evidence>
<comment type="caution">
    <text evidence="8">The sequence shown here is derived from an EMBL/GenBank/DDBJ whole genome shotgun (WGS) entry which is preliminary data.</text>
</comment>
<keyword evidence="3" id="KW-0808">Transferase</keyword>
<dbReference type="PANTHER" id="PTHR43867">
    <property type="entry name" value="CELLULOSE SYNTHASE CATALYTIC SUBUNIT A [UDP-FORMING]"/>
    <property type="match status" value="1"/>
</dbReference>
<dbReference type="RefSeq" id="WP_248815103.1">
    <property type="nucleotide sequence ID" value="NZ_JALKFT010000001.1"/>
</dbReference>
<feature type="transmembrane region" description="Helical" evidence="7">
    <location>
        <begin position="527"/>
        <end position="547"/>
    </location>
</feature>
<keyword evidence="4 7" id="KW-0812">Transmembrane</keyword>
<sequence>MPAIPVQAHVAGGVDDPAAPATSTRLADLAPLTDDAAWVRVPVSRARAAAGPVLAVVVVLIGAVYLTWRAGGLGGTGVAGGLFYAAEVASYLAIVWTAVMTARIRPGLVRRAPAPAGTLDVYVTVCGEPVEIVEATLRAALAIDYPHHTYVLNDGRIARRDNWREIDELAARLGLTCFTRTDGPRGKAANLNHALARTTGEAIMTLDADHIAVPDLAERVLGYLRVPTVGLVCTEQRFDVGRYDVLNNAEPMLYRAVQPAKDRDGAASSCGNGTLYRRTALESAGGFSEWNIVEDLHTSYELHSRGWRSVYHPQPVSVGIAPATAAEYARQRSRWAMDGLRLTLFDNPLRKPGLTGWQRAHYLHTGVGYLVACAQMMFLLGPPLSAVAGIQIAAGTSLTAYMLHALPYLMGSMLLVAYHAGLRGAHRTIASTLFNAPLYALAFIRVVIAGRPESGTTAKTALPRMSLLLLPQALFAAALIVTIVVVGLGRDTADLSALVWAGALLAMIAGPLSAISRRPSLAERAQLPIRITIAATVLGLATTTLLAG</sequence>
<name>A0ABT0JT54_9ACTN</name>
<keyword evidence="6 7" id="KW-0472">Membrane</keyword>
<feature type="transmembrane region" description="Helical" evidence="7">
    <location>
        <begin position="468"/>
        <end position="488"/>
    </location>
</feature>
<comment type="subcellular location">
    <subcellularLocation>
        <location evidence="1">Membrane</location>
        <topology evidence="1">Multi-pass membrane protein</topology>
    </subcellularLocation>
</comment>
<feature type="transmembrane region" description="Helical" evidence="7">
    <location>
        <begin position="495"/>
        <end position="515"/>
    </location>
</feature>
<evidence type="ECO:0000313" key="8">
    <source>
        <dbReference type="EMBL" id="MCK9874539.1"/>
    </source>
</evidence>
<dbReference type="PANTHER" id="PTHR43867:SF2">
    <property type="entry name" value="CELLULOSE SYNTHASE CATALYTIC SUBUNIT A [UDP-FORMING]"/>
    <property type="match status" value="1"/>
</dbReference>
<proteinExistence type="predicted"/>